<sequence length="161" mass="18390">MSTQSEAHEANDNDSLLKLDNQLCFAVYAASREMTKLYRPLLERLDITYPQYLTLLALWERDGMTVKSLGARLYLDSGTLTPMLKRMEQQGLLERMRDPEDERKVIITLTDKGWAMKDEAKCIPQQLAGQVCKLTDAPDKLLQDLHSLLALLRQANAEVHE</sequence>
<gene>
    <name evidence="4" type="ORF">LQV63_06820</name>
</gene>
<keyword evidence="2" id="KW-0238">DNA-binding</keyword>
<evidence type="ECO:0000313" key="4">
    <source>
        <dbReference type="EMBL" id="MCE5169021.1"/>
    </source>
</evidence>
<evidence type="ECO:0000259" key="3">
    <source>
        <dbReference type="PROSITE" id="PS50995"/>
    </source>
</evidence>
<proteinExistence type="predicted"/>
<reference evidence="4 5" key="1">
    <citation type="submission" date="2021-11" db="EMBL/GenBank/DDBJ databases">
        <title>Draft genome sequence of Paenibacillus profundus YoMME, a new Gram-positive bacteria with exoelectrogenic properties.</title>
        <authorList>
            <person name="Hubenova Y."/>
            <person name="Hubenova E."/>
            <person name="Manasiev Y."/>
            <person name="Peykov S."/>
            <person name="Mitov M."/>
        </authorList>
    </citation>
    <scope>NUCLEOTIDE SEQUENCE [LARGE SCALE GENOMIC DNA]</scope>
    <source>
        <strain evidence="4 5">YoMME</strain>
    </source>
</reference>
<dbReference type="SMART" id="SM00347">
    <property type="entry name" value="HTH_MARR"/>
    <property type="match status" value="1"/>
</dbReference>
<name>A0ABS8YBQ6_9BACL</name>
<dbReference type="EMBL" id="JAJNBZ010000003">
    <property type="protein sequence ID" value="MCE5169021.1"/>
    <property type="molecule type" value="Genomic_DNA"/>
</dbReference>
<comment type="subcellular location">
    <subcellularLocation>
        <location evidence="1">Cytoplasm</location>
    </subcellularLocation>
</comment>
<dbReference type="InterPro" id="IPR036388">
    <property type="entry name" value="WH-like_DNA-bd_sf"/>
</dbReference>
<dbReference type="SUPFAM" id="SSF46785">
    <property type="entry name" value="Winged helix' DNA-binding domain"/>
    <property type="match status" value="1"/>
</dbReference>
<dbReference type="Proteomes" id="UP001199916">
    <property type="component" value="Unassembled WGS sequence"/>
</dbReference>
<organism evidence="4 5">
    <name type="scientific">Paenibacillus profundus</name>
    <dbReference type="NCBI Taxonomy" id="1173085"/>
    <lineage>
        <taxon>Bacteria</taxon>
        <taxon>Bacillati</taxon>
        <taxon>Bacillota</taxon>
        <taxon>Bacilli</taxon>
        <taxon>Bacillales</taxon>
        <taxon>Paenibacillaceae</taxon>
        <taxon>Paenibacillus</taxon>
    </lineage>
</organism>
<feature type="domain" description="HTH marR-type" evidence="3">
    <location>
        <begin position="20"/>
        <end position="157"/>
    </location>
</feature>
<dbReference type="PANTHER" id="PTHR33164:SF5">
    <property type="entry name" value="ORGANIC HYDROPEROXIDE RESISTANCE TRANSCRIPTIONAL REGULATOR"/>
    <property type="match status" value="1"/>
</dbReference>
<dbReference type="InterPro" id="IPR036390">
    <property type="entry name" value="WH_DNA-bd_sf"/>
</dbReference>
<dbReference type="PRINTS" id="PR00598">
    <property type="entry name" value="HTHMARR"/>
</dbReference>
<dbReference type="Gene3D" id="1.10.10.10">
    <property type="entry name" value="Winged helix-like DNA-binding domain superfamily/Winged helix DNA-binding domain"/>
    <property type="match status" value="1"/>
</dbReference>
<comment type="caution">
    <text evidence="4">The sequence shown here is derived from an EMBL/GenBank/DDBJ whole genome shotgun (WGS) entry which is preliminary data.</text>
</comment>
<evidence type="ECO:0000313" key="5">
    <source>
        <dbReference type="Proteomes" id="UP001199916"/>
    </source>
</evidence>
<dbReference type="RefSeq" id="WP_233696123.1">
    <property type="nucleotide sequence ID" value="NZ_JAJNBZ010000003.1"/>
</dbReference>
<dbReference type="PANTHER" id="PTHR33164">
    <property type="entry name" value="TRANSCRIPTIONAL REGULATOR, MARR FAMILY"/>
    <property type="match status" value="1"/>
</dbReference>
<keyword evidence="5" id="KW-1185">Reference proteome</keyword>
<dbReference type="InterPro" id="IPR039422">
    <property type="entry name" value="MarR/SlyA-like"/>
</dbReference>
<accession>A0ABS8YBQ6</accession>
<protein>
    <submittedName>
        <fullName evidence="4">MarR family transcriptional regulator</fullName>
    </submittedName>
</protein>
<evidence type="ECO:0000256" key="1">
    <source>
        <dbReference type="ARBA" id="ARBA00004496"/>
    </source>
</evidence>
<dbReference type="Pfam" id="PF01047">
    <property type="entry name" value="MarR"/>
    <property type="match status" value="1"/>
</dbReference>
<dbReference type="InterPro" id="IPR000835">
    <property type="entry name" value="HTH_MarR-typ"/>
</dbReference>
<evidence type="ECO:0000256" key="2">
    <source>
        <dbReference type="ARBA" id="ARBA00023125"/>
    </source>
</evidence>
<dbReference type="PROSITE" id="PS50995">
    <property type="entry name" value="HTH_MARR_2"/>
    <property type="match status" value="1"/>
</dbReference>